<sequence>MTSALKAILLSAAICGALAGPAYADCESDMLQLEDALKTPNLKPEAKAALDAATTKAVAAMKTDDDTTCHKAIAEGLAKAGIAMK</sequence>
<accession>A0ABU0JDD8</accession>
<comment type="caution">
    <text evidence="2">The sequence shown here is derived from an EMBL/GenBank/DDBJ whole genome shotgun (WGS) entry which is preliminary data.</text>
</comment>
<evidence type="ECO:0000256" key="1">
    <source>
        <dbReference type="SAM" id="SignalP"/>
    </source>
</evidence>
<dbReference type="RefSeq" id="WP_307278920.1">
    <property type="nucleotide sequence ID" value="NZ_JAUSVX010000011.1"/>
</dbReference>
<feature type="chain" id="PRO_5047532693" evidence="1">
    <location>
        <begin position="25"/>
        <end position="85"/>
    </location>
</feature>
<evidence type="ECO:0000313" key="2">
    <source>
        <dbReference type="EMBL" id="MDQ0472301.1"/>
    </source>
</evidence>
<reference evidence="2 3" key="1">
    <citation type="submission" date="2023-07" db="EMBL/GenBank/DDBJ databases">
        <title>Genomic Encyclopedia of Type Strains, Phase IV (KMG-IV): sequencing the most valuable type-strain genomes for metagenomic binning, comparative biology and taxonomic classification.</title>
        <authorList>
            <person name="Goeker M."/>
        </authorList>
    </citation>
    <scope>NUCLEOTIDE SEQUENCE [LARGE SCALE GENOMIC DNA]</scope>
    <source>
        <strain evidence="2 3">DSM 19619</strain>
    </source>
</reference>
<gene>
    <name evidence="2" type="ORF">QO011_005330</name>
</gene>
<dbReference type="Proteomes" id="UP001242480">
    <property type="component" value="Unassembled WGS sequence"/>
</dbReference>
<proteinExistence type="predicted"/>
<keyword evidence="1" id="KW-0732">Signal</keyword>
<organism evidence="2 3">
    <name type="scientific">Labrys wisconsinensis</name>
    <dbReference type="NCBI Taxonomy" id="425677"/>
    <lineage>
        <taxon>Bacteria</taxon>
        <taxon>Pseudomonadati</taxon>
        <taxon>Pseudomonadota</taxon>
        <taxon>Alphaproteobacteria</taxon>
        <taxon>Hyphomicrobiales</taxon>
        <taxon>Xanthobacteraceae</taxon>
        <taxon>Labrys</taxon>
    </lineage>
</organism>
<name>A0ABU0JDD8_9HYPH</name>
<protein>
    <submittedName>
        <fullName evidence="2">Uncharacterized protein</fullName>
    </submittedName>
</protein>
<feature type="signal peptide" evidence="1">
    <location>
        <begin position="1"/>
        <end position="24"/>
    </location>
</feature>
<keyword evidence="3" id="KW-1185">Reference proteome</keyword>
<evidence type="ECO:0000313" key="3">
    <source>
        <dbReference type="Proteomes" id="UP001242480"/>
    </source>
</evidence>
<dbReference type="EMBL" id="JAUSVX010000011">
    <property type="protein sequence ID" value="MDQ0472301.1"/>
    <property type="molecule type" value="Genomic_DNA"/>
</dbReference>